<keyword evidence="3" id="KW-1185">Reference proteome</keyword>
<feature type="domain" description="F-box" evidence="1">
    <location>
        <begin position="13"/>
        <end position="53"/>
    </location>
</feature>
<gene>
    <name evidence="2" type="ORF">QYE76_064418</name>
</gene>
<reference evidence="2" key="1">
    <citation type="submission" date="2023-07" db="EMBL/GenBank/DDBJ databases">
        <title>A chromosome-level genome assembly of Lolium multiflorum.</title>
        <authorList>
            <person name="Chen Y."/>
            <person name="Copetti D."/>
            <person name="Kolliker R."/>
            <person name="Studer B."/>
        </authorList>
    </citation>
    <scope>NUCLEOTIDE SEQUENCE</scope>
    <source>
        <strain evidence="2">02402/16</strain>
        <tissue evidence="2">Leaf</tissue>
    </source>
</reference>
<dbReference type="AlphaFoldDB" id="A0AAD8S7M5"/>
<dbReference type="PANTHER" id="PTHR34223:SF58">
    <property type="entry name" value="F-BOX DOMAIN-CONTAINING PROTEIN"/>
    <property type="match status" value="1"/>
</dbReference>
<dbReference type="PANTHER" id="PTHR34223">
    <property type="entry name" value="OS11G0201299 PROTEIN"/>
    <property type="match status" value="1"/>
</dbReference>
<dbReference type="InterPro" id="IPR032675">
    <property type="entry name" value="LRR_dom_sf"/>
</dbReference>
<dbReference type="Proteomes" id="UP001231189">
    <property type="component" value="Unassembled WGS sequence"/>
</dbReference>
<dbReference type="SUPFAM" id="SSF52047">
    <property type="entry name" value="RNI-like"/>
    <property type="match status" value="1"/>
</dbReference>
<evidence type="ECO:0000313" key="3">
    <source>
        <dbReference type="Proteomes" id="UP001231189"/>
    </source>
</evidence>
<evidence type="ECO:0000259" key="1">
    <source>
        <dbReference type="Pfam" id="PF00646"/>
    </source>
</evidence>
<name>A0AAD8S7M5_LOLMU</name>
<dbReference type="InterPro" id="IPR001810">
    <property type="entry name" value="F-box_dom"/>
</dbReference>
<dbReference type="InterPro" id="IPR036047">
    <property type="entry name" value="F-box-like_dom_sf"/>
</dbReference>
<proteinExistence type="predicted"/>
<dbReference type="EMBL" id="JAUUTY010000004">
    <property type="protein sequence ID" value="KAK1646613.1"/>
    <property type="molecule type" value="Genomic_DNA"/>
</dbReference>
<protein>
    <recommendedName>
        <fullName evidence="1">F-box domain-containing protein</fullName>
    </recommendedName>
</protein>
<dbReference type="Pfam" id="PF00646">
    <property type="entry name" value="F-box"/>
    <property type="match status" value="1"/>
</dbReference>
<dbReference type="Gene3D" id="3.80.10.10">
    <property type="entry name" value="Ribonuclease Inhibitor"/>
    <property type="match status" value="1"/>
</dbReference>
<dbReference type="SUPFAM" id="SSF81383">
    <property type="entry name" value="F-box domain"/>
    <property type="match status" value="1"/>
</dbReference>
<sequence>MADRAEASGDDRISALPLDVRLRLLSMLPVEDAVRSSELSREWRGLWKKMPSLRLVGLERFETAEGFNKFVNHLIVLRGHLPLDKFKIDVRESEAAERYPYANLWIQYALICKVRVLSVICEAVVDDCIQLTVPLVSERLTTLNFTDIDFEKCSALVDSKLSLDFSGCPLLKSLSMDKCTIYVDKISSKSLKRLLITFSSLSHSRTWISAPSLVSLELSDCCGQAPVLESMPFLQSAFIRLNEDQGSCDVMYPPVQKCGHRSCECCYGYHLSGYQSVLLNGLSNATHLELIADPEVYIYRRDLACCPVFVNLKTLLLNEWCVDNGLHRLVRILQHSPILEKLTLLFYNTKGVPSAMKDNGNHDPVEQTFACPHLKVVNIKCQVRDERVSKTLKLLSTCGVPCEHIRLKLNQSLSYPTSSEMPHRQPVTTKLGLDPLRETLQTSSTADD</sequence>
<accession>A0AAD8S7M5</accession>
<dbReference type="InterPro" id="IPR053197">
    <property type="entry name" value="F-box_SCFL_complex_component"/>
</dbReference>
<evidence type="ECO:0000313" key="2">
    <source>
        <dbReference type="EMBL" id="KAK1646613.1"/>
    </source>
</evidence>
<comment type="caution">
    <text evidence="2">The sequence shown here is derived from an EMBL/GenBank/DDBJ whole genome shotgun (WGS) entry which is preliminary data.</text>
</comment>
<organism evidence="2 3">
    <name type="scientific">Lolium multiflorum</name>
    <name type="common">Italian ryegrass</name>
    <name type="synonym">Lolium perenne subsp. multiflorum</name>
    <dbReference type="NCBI Taxonomy" id="4521"/>
    <lineage>
        <taxon>Eukaryota</taxon>
        <taxon>Viridiplantae</taxon>
        <taxon>Streptophyta</taxon>
        <taxon>Embryophyta</taxon>
        <taxon>Tracheophyta</taxon>
        <taxon>Spermatophyta</taxon>
        <taxon>Magnoliopsida</taxon>
        <taxon>Liliopsida</taxon>
        <taxon>Poales</taxon>
        <taxon>Poaceae</taxon>
        <taxon>BOP clade</taxon>
        <taxon>Pooideae</taxon>
        <taxon>Poodae</taxon>
        <taxon>Poeae</taxon>
        <taxon>Poeae Chloroplast Group 2 (Poeae type)</taxon>
        <taxon>Loliodinae</taxon>
        <taxon>Loliinae</taxon>
        <taxon>Lolium</taxon>
    </lineage>
</organism>